<accession>A0A4R8TQJ9</accession>
<comment type="caution">
    <text evidence="1">The sequence shown here is derived from an EMBL/GenBank/DDBJ whole genome shotgun (WGS) entry which is preliminary data.</text>
</comment>
<reference evidence="1 2" key="1">
    <citation type="submission" date="2018-11" db="EMBL/GenBank/DDBJ databases">
        <title>Genome sequence and assembly of Colletotrichum sidae.</title>
        <authorList>
            <person name="Gan P."/>
            <person name="Shirasu K."/>
        </authorList>
    </citation>
    <scope>NUCLEOTIDE SEQUENCE [LARGE SCALE GENOMIC DNA]</scope>
    <source>
        <strain evidence="1 2">CBS 518.97</strain>
    </source>
</reference>
<proteinExistence type="predicted"/>
<keyword evidence="2" id="KW-1185">Reference proteome</keyword>
<name>A0A4R8TQJ9_9PEZI</name>
<sequence>MFSQGSTPSDELSLPAFISSPQGCGPISGLWPRPKAICWTTCIVSSPSNNMVLHHGVSADVSAASAIAGQGALDLAPIAYGLPAVAVTRRPIISTTDIFVI</sequence>
<evidence type="ECO:0000313" key="2">
    <source>
        <dbReference type="Proteomes" id="UP000295604"/>
    </source>
</evidence>
<protein>
    <submittedName>
        <fullName evidence="1">Uncharacterized protein</fullName>
    </submittedName>
</protein>
<dbReference type="EMBL" id="QAPF01000021">
    <property type="protein sequence ID" value="TEA21188.1"/>
    <property type="molecule type" value="Genomic_DNA"/>
</dbReference>
<dbReference type="AlphaFoldDB" id="A0A4R8TQJ9"/>
<organism evidence="1 2">
    <name type="scientific">Colletotrichum sidae</name>
    <dbReference type="NCBI Taxonomy" id="1347389"/>
    <lineage>
        <taxon>Eukaryota</taxon>
        <taxon>Fungi</taxon>
        <taxon>Dikarya</taxon>
        <taxon>Ascomycota</taxon>
        <taxon>Pezizomycotina</taxon>
        <taxon>Sordariomycetes</taxon>
        <taxon>Hypocreomycetidae</taxon>
        <taxon>Glomerellales</taxon>
        <taxon>Glomerellaceae</taxon>
        <taxon>Colletotrichum</taxon>
        <taxon>Colletotrichum orbiculare species complex</taxon>
    </lineage>
</organism>
<evidence type="ECO:0000313" key="1">
    <source>
        <dbReference type="EMBL" id="TEA21188.1"/>
    </source>
</evidence>
<dbReference type="Proteomes" id="UP000295604">
    <property type="component" value="Unassembled WGS sequence"/>
</dbReference>
<gene>
    <name evidence="1" type="ORF">C8034_v007208</name>
</gene>